<dbReference type="PANTHER" id="PTHR33420">
    <property type="entry name" value="FIMBRIAL SUBUNIT ELFA-RELATED"/>
    <property type="match status" value="1"/>
</dbReference>
<dbReference type="InterPro" id="IPR000259">
    <property type="entry name" value="Adhesion_dom_fimbrial"/>
</dbReference>
<dbReference type="OrthoDB" id="6052505at2"/>
<evidence type="ECO:0000256" key="3">
    <source>
        <dbReference type="ARBA" id="ARBA00022729"/>
    </source>
</evidence>
<keyword evidence="3" id="KW-0732">Signal</keyword>
<keyword evidence="8" id="KW-1185">Reference proteome</keyword>
<dbReference type="PANTHER" id="PTHR33420:SF3">
    <property type="entry name" value="FIMBRIAL SUBUNIT ELFA"/>
    <property type="match status" value="1"/>
</dbReference>
<dbReference type="InterPro" id="IPR050263">
    <property type="entry name" value="Bact_Fimbrial_Adh_Pro"/>
</dbReference>
<dbReference type="AlphaFoldDB" id="A0A2N7UH07"/>
<evidence type="ECO:0000256" key="4">
    <source>
        <dbReference type="ARBA" id="ARBA00023263"/>
    </source>
</evidence>
<feature type="domain" description="Fimbrial-type adhesion" evidence="5">
    <location>
        <begin position="221"/>
        <end position="369"/>
    </location>
</feature>
<evidence type="ECO:0000313" key="7">
    <source>
        <dbReference type="EMBL" id="PMR79691.1"/>
    </source>
</evidence>
<evidence type="ECO:0000256" key="1">
    <source>
        <dbReference type="ARBA" id="ARBA00004561"/>
    </source>
</evidence>
<name>A0A2N7UH07_9GAMM</name>
<comment type="similarity">
    <text evidence="2">Belongs to the fimbrial protein family.</text>
</comment>
<dbReference type="Pfam" id="PF22003">
    <property type="entry name" value="MrkDrd"/>
    <property type="match status" value="1"/>
</dbReference>
<accession>A0A2N7UH07</accession>
<dbReference type="GO" id="GO:0009289">
    <property type="term" value="C:pilus"/>
    <property type="evidence" value="ECO:0007669"/>
    <property type="project" value="UniProtKB-SubCell"/>
</dbReference>
<dbReference type="Pfam" id="PF00419">
    <property type="entry name" value="Fimbrial"/>
    <property type="match status" value="1"/>
</dbReference>
<gene>
    <name evidence="7" type="ORF">C1H70_11365</name>
</gene>
<protein>
    <submittedName>
        <fullName evidence="7">Type 1 fimbrial protein</fullName>
    </submittedName>
</protein>
<dbReference type="SUPFAM" id="SSF49401">
    <property type="entry name" value="Bacterial adhesins"/>
    <property type="match status" value="1"/>
</dbReference>
<dbReference type="InterPro" id="IPR054160">
    <property type="entry name" value="MrkD_recept-bd"/>
</dbReference>
<reference evidence="7 8" key="1">
    <citation type="submission" date="2018-01" db="EMBL/GenBank/DDBJ databases">
        <title>Halomonas endophytica sp. nov., isolated from storage liquid in the stems of Populus euphratica.</title>
        <authorList>
            <person name="Chen C."/>
        </authorList>
    </citation>
    <scope>NUCLEOTIDE SEQUENCE [LARGE SCALE GENOMIC DNA]</scope>
    <source>
        <strain evidence="7 8">BZ-SZ-XJ27</strain>
    </source>
</reference>
<feature type="domain" description="MrkD-like receptor binding" evidence="6">
    <location>
        <begin position="71"/>
        <end position="217"/>
    </location>
</feature>
<sequence>MHPTVTSTTASRPGRHPILAILIWRPTVNAELKSTKMHKAGLFSLLATVLLLPEAAKACTMNDPYHQAQNIIMELGQVIIPPDAEVGEMLAAQEFPITRVADIIDCGSSGGFAYGDIQSGQQPSAIDPEIYTTNVQGVGIRLSRRLVGSSLADLVVYPHTFSLNPNTNYSLAEGYFRVEIFKIAQQTGSGPLLPGQYTSYYIGGYQDTPILTSEVVGEGITVVSSSCKLDAGSRNIAVDFGSVPSARFTGVGVTHTPRDFSIGMTCNGPNVGEDVAALSFEYTADTAAPAAAGVIRLQQGVDAASGMGIQLLGMPGEAPVANGEVLELGTVQAGQERQFTQDMRARYYQTQANVTSGLTRAQATFNIEYR</sequence>
<evidence type="ECO:0000259" key="5">
    <source>
        <dbReference type="Pfam" id="PF00419"/>
    </source>
</evidence>
<dbReference type="InterPro" id="IPR036937">
    <property type="entry name" value="Adhesion_dom_fimbrial_sf"/>
</dbReference>
<dbReference type="InterPro" id="IPR008966">
    <property type="entry name" value="Adhesion_dom_sf"/>
</dbReference>
<dbReference type="Gene3D" id="2.60.40.3310">
    <property type="match status" value="1"/>
</dbReference>
<evidence type="ECO:0000259" key="6">
    <source>
        <dbReference type="Pfam" id="PF22003"/>
    </source>
</evidence>
<comment type="caution">
    <text evidence="7">The sequence shown here is derived from an EMBL/GenBank/DDBJ whole genome shotgun (WGS) entry which is preliminary data.</text>
</comment>
<keyword evidence="4" id="KW-0281">Fimbrium</keyword>
<dbReference type="EMBL" id="PNRG01000025">
    <property type="protein sequence ID" value="PMR79691.1"/>
    <property type="molecule type" value="Genomic_DNA"/>
</dbReference>
<evidence type="ECO:0000256" key="2">
    <source>
        <dbReference type="ARBA" id="ARBA00006671"/>
    </source>
</evidence>
<dbReference type="GO" id="GO:0043709">
    <property type="term" value="P:cell adhesion involved in single-species biofilm formation"/>
    <property type="evidence" value="ECO:0007669"/>
    <property type="project" value="TreeGrafter"/>
</dbReference>
<organism evidence="7 8">
    <name type="scientific">Halomonas urumqiensis</name>
    <dbReference type="NCBI Taxonomy" id="1684789"/>
    <lineage>
        <taxon>Bacteria</taxon>
        <taxon>Pseudomonadati</taxon>
        <taxon>Pseudomonadota</taxon>
        <taxon>Gammaproteobacteria</taxon>
        <taxon>Oceanospirillales</taxon>
        <taxon>Halomonadaceae</taxon>
        <taxon>Halomonas</taxon>
    </lineage>
</organism>
<proteinExistence type="inferred from homology"/>
<dbReference type="Proteomes" id="UP000235547">
    <property type="component" value="Unassembled WGS sequence"/>
</dbReference>
<comment type="subcellular location">
    <subcellularLocation>
        <location evidence="1">Fimbrium</location>
    </subcellularLocation>
</comment>
<dbReference type="Gene3D" id="2.60.40.1090">
    <property type="entry name" value="Fimbrial-type adhesion domain"/>
    <property type="match status" value="1"/>
</dbReference>
<evidence type="ECO:0000313" key="8">
    <source>
        <dbReference type="Proteomes" id="UP000235547"/>
    </source>
</evidence>